<accession>A0A9W7KS40</accession>
<proteinExistence type="predicted"/>
<dbReference type="SUPFAM" id="SSF50814">
    <property type="entry name" value="Lipocalins"/>
    <property type="match status" value="1"/>
</dbReference>
<dbReference type="EMBL" id="BRXW01000140">
    <property type="protein sequence ID" value="GMI09663.1"/>
    <property type="molecule type" value="Genomic_DNA"/>
</dbReference>
<feature type="compositionally biased region" description="Low complexity" evidence="1">
    <location>
        <begin position="1"/>
        <end position="16"/>
    </location>
</feature>
<evidence type="ECO:0000313" key="2">
    <source>
        <dbReference type="EMBL" id="GMI09663.1"/>
    </source>
</evidence>
<protein>
    <submittedName>
        <fullName evidence="2">Uncharacterized protein</fullName>
    </submittedName>
</protein>
<gene>
    <name evidence="2" type="ORF">TrLO_g5284</name>
</gene>
<sequence>MGSSCSKSGSTTSGEKSQAKRHLSAAGDDLASPQVTSEADVDISLPPPSTAASSSNVVDLEEKTPKKRRSSVKRSIGKGLSKMGLSKKKLFKKKGKGNSKATTTISTPHNEPLPTVHDNLSLPPPSTAASASTVDLSTCELNGTWEQDRLVDVDKYLTHSNVPWLVKKMILKIKPKMTIELTDATFKISMTGGQKTKVDEGEWGVPFKGQNPRGDALLVTTTYRIDKSKGLCVVTTSKNELRGNVELMTRYMKDGECVLLVGPKISVKDGKTEVSSERFFKRKQE</sequence>
<name>A0A9W7KS40_9STRA</name>
<evidence type="ECO:0000256" key="1">
    <source>
        <dbReference type="SAM" id="MobiDB-lite"/>
    </source>
</evidence>
<organism evidence="2 3">
    <name type="scientific">Triparma laevis f. longispina</name>
    <dbReference type="NCBI Taxonomy" id="1714387"/>
    <lineage>
        <taxon>Eukaryota</taxon>
        <taxon>Sar</taxon>
        <taxon>Stramenopiles</taxon>
        <taxon>Ochrophyta</taxon>
        <taxon>Bolidophyceae</taxon>
        <taxon>Parmales</taxon>
        <taxon>Triparmaceae</taxon>
        <taxon>Triparma</taxon>
    </lineage>
</organism>
<dbReference type="Gene3D" id="2.40.128.20">
    <property type="match status" value="1"/>
</dbReference>
<feature type="region of interest" description="Disordered" evidence="1">
    <location>
        <begin position="1"/>
        <end position="79"/>
    </location>
</feature>
<reference evidence="3" key="1">
    <citation type="journal article" date="2023" name="Commun. Biol.">
        <title>Genome analysis of Parmales, the sister group of diatoms, reveals the evolutionary specialization of diatoms from phago-mixotrophs to photoautotrophs.</title>
        <authorList>
            <person name="Ban H."/>
            <person name="Sato S."/>
            <person name="Yoshikawa S."/>
            <person name="Yamada K."/>
            <person name="Nakamura Y."/>
            <person name="Ichinomiya M."/>
            <person name="Sato N."/>
            <person name="Blanc-Mathieu R."/>
            <person name="Endo H."/>
            <person name="Kuwata A."/>
            <person name="Ogata H."/>
        </authorList>
    </citation>
    <scope>NUCLEOTIDE SEQUENCE [LARGE SCALE GENOMIC DNA]</scope>
    <source>
        <strain evidence="3">NIES 3700</strain>
    </source>
</reference>
<dbReference type="OrthoDB" id="412780at2759"/>
<dbReference type="InterPro" id="IPR012674">
    <property type="entry name" value="Calycin"/>
</dbReference>
<keyword evidence="3" id="KW-1185">Reference proteome</keyword>
<dbReference type="Proteomes" id="UP001165122">
    <property type="component" value="Unassembled WGS sequence"/>
</dbReference>
<comment type="caution">
    <text evidence="2">The sequence shown here is derived from an EMBL/GenBank/DDBJ whole genome shotgun (WGS) entry which is preliminary data.</text>
</comment>
<dbReference type="CDD" id="cd00742">
    <property type="entry name" value="FABP"/>
    <property type="match status" value="1"/>
</dbReference>
<evidence type="ECO:0000313" key="3">
    <source>
        <dbReference type="Proteomes" id="UP001165122"/>
    </source>
</evidence>
<feature type="region of interest" description="Disordered" evidence="1">
    <location>
        <begin position="91"/>
        <end position="114"/>
    </location>
</feature>
<dbReference type="AlphaFoldDB" id="A0A9W7KS40"/>
<feature type="compositionally biased region" description="Basic residues" evidence="1">
    <location>
        <begin position="65"/>
        <end position="76"/>
    </location>
</feature>